<evidence type="ECO:0000256" key="1">
    <source>
        <dbReference type="ARBA" id="ARBA00004401"/>
    </source>
</evidence>
<dbReference type="GeneID" id="97401786"/>
<accession>L7EZ87</accession>
<keyword evidence="3" id="KW-0378">Hydrolase</keyword>
<comment type="caution">
    <text evidence="5">The sequence shown here is derived from an EMBL/GenBank/DDBJ whole genome shotgun (WGS) entry which is preliminary data.</text>
</comment>
<dbReference type="InterPro" id="IPR019533">
    <property type="entry name" value="Peptidase_S26"/>
</dbReference>
<dbReference type="RefSeq" id="WP_006380801.1">
    <property type="nucleotide sequence ID" value="NZ_AEJB01000473.1"/>
</dbReference>
<dbReference type="GO" id="GO:0009003">
    <property type="term" value="F:signal peptidase activity"/>
    <property type="evidence" value="ECO:0007669"/>
    <property type="project" value="UniProtKB-EC"/>
</dbReference>
<dbReference type="EMBL" id="AEJB01000473">
    <property type="protein sequence ID" value="ELP64194.1"/>
    <property type="molecule type" value="Genomic_DNA"/>
</dbReference>
<dbReference type="GO" id="GO:0006465">
    <property type="term" value="P:signal peptide processing"/>
    <property type="evidence" value="ECO:0007669"/>
    <property type="project" value="InterPro"/>
</dbReference>
<dbReference type="Proteomes" id="UP000010931">
    <property type="component" value="Unassembled WGS sequence"/>
</dbReference>
<comment type="caution">
    <text evidence="3">Lacks conserved residue(s) required for the propagation of feature annotation.</text>
</comment>
<dbReference type="InterPro" id="IPR000223">
    <property type="entry name" value="Pept_S26A_signal_pept_1"/>
</dbReference>
<feature type="transmembrane region" description="Helical" evidence="3">
    <location>
        <begin position="12"/>
        <end position="32"/>
    </location>
</feature>
<dbReference type="PANTHER" id="PTHR43390:SF1">
    <property type="entry name" value="CHLOROPLAST PROCESSING PEPTIDASE"/>
    <property type="match status" value="1"/>
</dbReference>
<name>L7EZ87_STRT8</name>
<dbReference type="PRINTS" id="PR00727">
    <property type="entry name" value="LEADERPTASE"/>
</dbReference>
<sequence length="230" mass="23794">MSGKGRGRGLGVAAVVVGLVGVVLALGAVAYGRSSYGAATISSQSMAPAYGPGDRVIYDRVDGGDVRRGDVVLFSAPERYQSDVSVMQRVIGVGGDRVVCCTGEGSGARLSVNGKPVPEPYVNGGDADGVHASYDVTVPKGRLFLLGDNRADSLDSRFFARDHDGTVAESAVTGRMTDRHTMPVVIGTAVMAGSVLALVGIGLGIAAFVVRRRWRRASVPVAPQPVQPVQ</sequence>
<dbReference type="Pfam" id="PF10502">
    <property type="entry name" value="Peptidase_S26"/>
    <property type="match status" value="1"/>
</dbReference>
<dbReference type="AlphaFoldDB" id="L7EZ87"/>
<evidence type="ECO:0000256" key="3">
    <source>
        <dbReference type="RuleBase" id="RU362042"/>
    </source>
</evidence>
<evidence type="ECO:0000313" key="5">
    <source>
        <dbReference type="EMBL" id="ELP64194.1"/>
    </source>
</evidence>
<organism evidence="5 6">
    <name type="scientific">Streptomyces turgidiscabies (strain Car8)</name>
    <dbReference type="NCBI Taxonomy" id="698760"/>
    <lineage>
        <taxon>Bacteria</taxon>
        <taxon>Bacillati</taxon>
        <taxon>Actinomycetota</taxon>
        <taxon>Actinomycetes</taxon>
        <taxon>Kitasatosporales</taxon>
        <taxon>Streptomycetaceae</taxon>
        <taxon>Streptomyces</taxon>
    </lineage>
</organism>
<dbReference type="GO" id="GO:0005886">
    <property type="term" value="C:plasma membrane"/>
    <property type="evidence" value="ECO:0007669"/>
    <property type="project" value="UniProtKB-SubCell"/>
</dbReference>
<evidence type="ECO:0000259" key="4">
    <source>
        <dbReference type="Pfam" id="PF10502"/>
    </source>
</evidence>
<keyword evidence="3" id="KW-0472">Membrane</keyword>
<dbReference type="PATRIC" id="fig|698760.3.peg.6939"/>
<feature type="domain" description="Peptidase S26" evidence="4">
    <location>
        <begin position="24"/>
        <end position="176"/>
    </location>
</feature>
<keyword evidence="3" id="KW-0645">Protease</keyword>
<keyword evidence="3" id="KW-0812">Transmembrane</keyword>
<dbReference type="GO" id="GO:0004252">
    <property type="term" value="F:serine-type endopeptidase activity"/>
    <property type="evidence" value="ECO:0007669"/>
    <property type="project" value="InterPro"/>
</dbReference>
<keyword evidence="3" id="KW-1133">Transmembrane helix</keyword>
<dbReference type="Gene3D" id="2.10.109.10">
    <property type="entry name" value="Umud Fragment, subunit A"/>
    <property type="match status" value="1"/>
</dbReference>
<feature type="transmembrane region" description="Helical" evidence="3">
    <location>
        <begin position="184"/>
        <end position="210"/>
    </location>
</feature>
<dbReference type="CDD" id="cd06530">
    <property type="entry name" value="S26_SPase_I"/>
    <property type="match status" value="1"/>
</dbReference>
<dbReference type="PANTHER" id="PTHR43390">
    <property type="entry name" value="SIGNAL PEPTIDASE I"/>
    <property type="match status" value="1"/>
</dbReference>
<gene>
    <name evidence="5" type="ORF">STRTUCAR8_03143</name>
</gene>
<dbReference type="STRING" id="85558.T45_06537"/>
<comment type="catalytic activity">
    <reaction evidence="3">
        <text>Cleavage of hydrophobic, N-terminal signal or leader sequences from secreted and periplasmic proteins.</text>
        <dbReference type="EC" id="3.4.21.89"/>
    </reaction>
</comment>
<dbReference type="NCBIfam" id="TIGR02227">
    <property type="entry name" value="sigpep_I_bact"/>
    <property type="match status" value="1"/>
</dbReference>
<dbReference type="EC" id="3.4.21.89" evidence="3"/>
<protein>
    <recommendedName>
        <fullName evidence="3">Signal peptidase I</fullName>
        <ecNumber evidence="3">3.4.21.89</ecNumber>
    </recommendedName>
</protein>
<keyword evidence="6" id="KW-1185">Reference proteome</keyword>
<evidence type="ECO:0000313" key="6">
    <source>
        <dbReference type="Proteomes" id="UP000010931"/>
    </source>
</evidence>
<proteinExistence type="inferred from homology"/>
<dbReference type="SUPFAM" id="SSF51306">
    <property type="entry name" value="LexA/Signal peptidase"/>
    <property type="match status" value="1"/>
</dbReference>
<dbReference type="InterPro" id="IPR036286">
    <property type="entry name" value="LexA/Signal_pep-like_sf"/>
</dbReference>
<comment type="similarity">
    <text evidence="2 3">Belongs to the peptidase S26 family.</text>
</comment>
<evidence type="ECO:0000256" key="2">
    <source>
        <dbReference type="ARBA" id="ARBA00009370"/>
    </source>
</evidence>
<reference evidence="5 6" key="1">
    <citation type="journal article" date="2011" name="Plasmid">
        <title>Streptomyces turgidiscabies Car8 contains a modular pathogenicity island that shares virulence genes with other actinobacterial plant pathogens.</title>
        <authorList>
            <person name="Huguet-Tapia J.C."/>
            <person name="Badger J.H."/>
            <person name="Loria R."/>
            <person name="Pettis G.S."/>
        </authorList>
    </citation>
    <scope>NUCLEOTIDE SEQUENCE [LARGE SCALE GENOMIC DNA]</scope>
    <source>
        <strain evidence="5 6">Car8</strain>
    </source>
</reference>
<comment type="subcellular location">
    <subcellularLocation>
        <location evidence="1">Cell membrane</location>
        <topology evidence="1">Single-pass type II membrane protein</topology>
    </subcellularLocation>
    <subcellularLocation>
        <location evidence="3">Membrane</location>
        <topology evidence="3">Single-pass type II membrane protein</topology>
    </subcellularLocation>
</comment>